<dbReference type="AlphaFoldDB" id="F4L5R3"/>
<reference evidence="2 3" key="1">
    <citation type="journal article" date="2011" name="Stand. Genomic Sci.">
        <title>Complete genome sequence of Haliscomenobacter hydrossis type strain (O).</title>
        <authorList>
            <consortium name="US DOE Joint Genome Institute (JGI-PGF)"/>
            <person name="Daligault H."/>
            <person name="Lapidus A."/>
            <person name="Zeytun A."/>
            <person name="Nolan M."/>
            <person name="Lucas S."/>
            <person name="Del Rio T.G."/>
            <person name="Tice H."/>
            <person name="Cheng J.F."/>
            <person name="Tapia R."/>
            <person name="Han C."/>
            <person name="Goodwin L."/>
            <person name="Pitluck S."/>
            <person name="Liolios K."/>
            <person name="Pagani I."/>
            <person name="Ivanova N."/>
            <person name="Huntemann M."/>
            <person name="Mavromatis K."/>
            <person name="Mikhailova N."/>
            <person name="Pati A."/>
            <person name="Chen A."/>
            <person name="Palaniappan K."/>
            <person name="Land M."/>
            <person name="Hauser L."/>
            <person name="Brambilla E.M."/>
            <person name="Rohde M."/>
            <person name="Verbarg S."/>
            <person name="Goker M."/>
            <person name="Bristow J."/>
            <person name="Eisen J.A."/>
            <person name="Markowitz V."/>
            <person name="Hugenholtz P."/>
            <person name="Kyrpides N.C."/>
            <person name="Klenk H.P."/>
            <person name="Woyke T."/>
        </authorList>
    </citation>
    <scope>NUCLEOTIDE SEQUENCE [LARGE SCALE GENOMIC DNA]</scope>
    <source>
        <strain evidence="3">ATCC 27775 / DSM 1100 / LMG 10767 / O</strain>
    </source>
</reference>
<evidence type="ECO:0000313" key="3">
    <source>
        <dbReference type="Proteomes" id="UP000008461"/>
    </source>
</evidence>
<dbReference type="RefSeq" id="WP_013766436.1">
    <property type="nucleotide sequence ID" value="NC_015510.1"/>
</dbReference>
<dbReference type="HOGENOM" id="CLU_2537864_0_0_10"/>
<keyword evidence="3" id="KW-1185">Reference proteome</keyword>
<feature type="transmembrane region" description="Helical" evidence="1">
    <location>
        <begin position="60"/>
        <end position="78"/>
    </location>
</feature>
<evidence type="ECO:0000256" key="1">
    <source>
        <dbReference type="SAM" id="Phobius"/>
    </source>
</evidence>
<keyword evidence="1" id="KW-0812">Transmembrane</keyword>
<organism evidence="2 3">
    <name type="scientific">Haliscomenobacter hydrossis (strain ATCC 27775 / DSM 1100 / LMG 10767 / O)</name>
    <dbReference type="NCBI Taxonomy" id="760192"/>
    <lineage>
        <taxon>Bacteria</taxon>
        <taxon>Pseudomonadati</taxon>
        <taxon>Bacteroidota</taxon>
        <taxon>Saprospiria</taxon>
        <taxon>Saprospirales</taxon>
        <taxon>Haliscomenobacteraceae</taxon>
        <taxon>Haliscomenobacter</taxon>
    </lineage>
</organism>
<gene>
    <name evidence="2" type="ordered locus">Halhy_4050</name>
</gene>
<dbReference type="KEGG" id="hhy:Halhy_4050"/>
<name>F4L5R3_HALH1</name>
<dbReference type="EMBL" id="CP002691">
    <property type="protein sequence ID" value="AEE51898.1"/>
    <property type="molecule type" value="Genomic_DNA"/>
</dbReference>
<keyword evidence="1" id="KW-0472">Membrane</keyword>
<proteinExistence type="predicted"/>
<dbReference type="Proteomes" id="UP000008461">
    <property type="component" value="Chromosome"/>
</dbReference>
<protein>
    <submittedName>
        <fullName evidence="2">Uncharacterized protein</fullName>
    </submittedName>
</protein>
<keyword evidence="1" id="KW-1133">Transmembrane helix</keyword>
<accession>F4L5R3</accession>
<dbReference type="STRING" id="760192.Halhy_4050"/>
<evidence type="ECO:0000313" key="2">
    <source>
        <dbReference type="EMBL" id="AEE51898.1"/>
    </source>
</evidence>
<sequence length="83" mass="9171">MNQEKLPDSVSHVVVGADVCQCSSNSDESKISGKSKRNRRVTGYKSKWAQDAKRKKMNNSILLGVAGGLLYLGIKIYIRSVRT</sequence>
<reference key="2">
    <citation type="submission" date="2011-04" db="EMBL/GenBank/DDBJ databases">
        <title>Complete sequence of chromosome of Haliscomenobacter hydrossis DSM 1100.</title>
        <authorList>
            <consortium name="US DOE Joint Genome Institute (JGI-PGF)"/>
            <person name="Lucas S."/>
            <person name="Han J."/>
            <person name="Lapidus A."/>
            <person name="Bruce D."/>
            <person name="Goodwin L."/>
            <person name="Pitluck S."/>
            <person name="Peters L."/>
            <person name="Kyrpides N."/>
            <person name="Mavromatis K."/>
            <person name="Ivanova N."/>
            <person name="Ovchinnikova G."/>
            <person name="Pagani I."/>
            <person name="Daligault H."/>
            <person name="Detter J.C."/>
            <person name="Han C."/>
            <person name="Land M."/>
            <person name="Hauser L."/>
            <person name="Markowitz V."/>
            <person name="Cheng J.-F."/>
            <person name="Hugenholtz P."/>
            <person name="Woyke T."/>
            <person name="Wu D."/>
            <person name="Verbarg S."/>
            <person name="Frueling A."/>
            <person name="Brambilla E."/>
            <person name="Klenk H.-P."/>
            <person name="Eisen J.A."/>
        </authorList>
    </citation>
    <scope>NUCLEOTIDE SEQUENCE</scope>
    <source>
        <strain>DSM 1100</strain>
    </source>
</reference>